<protein>
    <submittedName>
        <fullName evidence="1">MSHA biogenesis protein MshI1</fullName>
    </submittedName>
</protein>
<organism evidence="1 2">
    <name type="scientific">Thalassolituus maritimus</name>
    <dbReference type="NCBI Taxonomy" id="484498"/>
    <lineage>
        <taxon>Bacteria</taxon>
        <taxon>Pseudomonadati</taxon>
        <taxon>Pseudomonadota</taxon>
        <taxon>Gammaproteobacteria</taxon>
        <taxon>Oceanospirillales</taxon>
        <taxon>Oceanospirillaceae</taxon>
        <taxon>Thalassolituus</taxon>
    </lineage>
</organism>
<accession>A0ABP9ZWD2</accession>
<dbReference type="Gene3D" id="3.30.420.40">
    <property type="match status" value="2"/>
</dbReference>
<dbReference type="RefSeq" id="WP_353293375.1">
    <property type="nucleotide sequence ID" value="NZ_BAABWH010000001.1"/>
</dbReference>
<evidence type="ECO:0000313" key="1">
    <source>
        <dbReference type="EMBL" id="GAA6144447.1"/>
    </source>
</evidence>
<sequence>MQLPWLKQRSTAQGCLGIEINHGRYWAVHRTQRGVVSSFVPEDEDKGFEKLAEWIEQQGLGGSPAVVCMDVEQYDLQLVDAPPVPPEELTDALSFRIDELVGAPAADKVLQAFPLPGDAYRGRMSMAFAAIADRAYLQDIVDFCRSHNLQLEQILINEMAVLNLLANIEPEDSVAVLRLEGNSGVIYLYRDGALYFTRQISLGTDDLGLSSLNVEEGGLSMQPNSRIDVLALELQRSMDYFESQLGLGAVSQLWVMKPDGVDVTDALGELEERVNTPVRLMSLETSFNRQESEVPLTASLAIALGGALSYDLGN</sequence>
<gene>
    <name evidence="1" type="ORF">NBRC116585_05640</name>
</gene>
<dbReference type="EMBL" id="BAABWH010000001">
    <property type="protein sequence ID" value="GAA6144447.1"/>
    <property type="molecule type" value="Genomic_DNA"/>
</dbReference>
<evidence type="ECO:0000313" key="2">
    <source>
        <dbReference type="Proteomes" id="UP001481413"/>
    </source>
</evidence>
<dbReference type="InterPro" id="IPR043129">
    <property type="entry name" value="ATPase_NBD"/>
</dbReference>
<proteinExistence type="predicted"/>
<reference evidence="1 2" key="1">
    <citation type="submission" date="2024-04" db="EMBL/GenBank/DDBJ databases">
        <title>Draft genome sequence of Thalassolituus maritimus NBRC 116585.</title>
        <authorList>
            <person name="Miyakawa T."/>
            <person name="Kusuya Y."/>
            <person name="Miura T."/>
        </authorList>
    </citation>
    <scope>NUCLEOTIDE SEQUENCE [LARGE SCALE GENOMIC DNA]</scope>
    <source>
        <strain evidence="1 2">5NW40-0001</strain>
    </source>
</reference>
<dbReference type="Proteomes" id="UP001481413">
    <property type="component" value="Unassembled WGS sequence"/>
</dbReference>
<keyword evidence="2" id="KW-1185">Reference proteome</keyword>
<comment type="caution">
    <text evidence="1">The sequence shown here is derived from an EMBL/GenBank/DDBJ whole genome shotgun (WGS) entry which is preliminary data.</text>
</comment>
<dbReference type="SUPFAM" id="SSF53067">
    <property type="entry name" value="Actin-like ATPase domain"/>
    <property type="match status" value="1"/>
</dbReference>
<name>A0ABP9ZWD2_9GAMM</name>
<dbReference type="Gene3D" id="3.30.1490.300">
    <property type="match status" value="1"/>
</dbReference>